<keyword evidence="7" id="KW-1052">Target cell membrane</keyword>
<evidence type="ECO:0000256" key="22">
    <source>
        <dbReference type="ARBA" id="ARBA00093281"/>
    </source>
</evidence>
<evidence type="ECO:0000256" key="9">
    <source>
        <dbReference type="ARBA" id="ARBA00022659"/>
    </source>
</evidence>
<dbReference type="PANTHER" id="PTHR45742">
    <property type="entry name" value="COMPLEMENT COMPONENT C6"/>
    <property type="match status" value="1"/>
</dbReference>
<evidence type="ECO:0000256" key="24">
    <source>
        <dbReference type="PROSITE-ProRule" id="PRU00124"/>
    </source>
</evidence>
<evidence type="ECO:0000256" key="23">
    <source>
        <dbReference type="ARBA" id="ARBA00093478"/>
    </source>
</evidence>
<dbReference type="SMART" id="SM00457">
    <property type="entry name" value="MACPF"/>
    <property type="match status" value="1"/>
</dbReference>
<dbReference type="PROSITE" id="PS51412">
    <property type="entry name" value="MACPF_2"/>
    <property type="match status" value="1"/>
</dbReference>
<dbReference type="PROSITE" id="PS50092">
    <property type="entry name" value="TSP1"/>
    <property type="match status" value="2"/>
</dbReference>
<keyword evidence="13" id="KW-0204">Cytolysis</keyword>
<protein>
    <recommendedName>
        <fullName evidence="21">Complement component C7</fullName>
    </recommendedName>
</protein>
<feature type="disulfide bond" evidence="25">
    <location>
        <begin position="595"/>
        <end position="638"/>
    </location>
</feature>
<comment type="subcellular location">
    <subcellularLocation>
        <location evidence="2">Secreted</location>
    </subcellularLocation>
    <subcellularLocation>
        <location evidence="1">Target cell membrane</location>
        <topology evidence="1">Multi-pass membrane protein</topology>
    </subcellularLocation>
</comment>
<accession>A0A8C6WPR5</accession>
<keyword evidence="18 25" id="KW-1015">Disulfide bond</keyword>
<evidence type="ECO:0000259" key="28">
    <source>
        <dbReference type="PROSITE" id="PS51412"/>
    </source>
</evidence>
<dbReference type="Pfam" id="PF00057">
    <property type="entry name" value="Ldl_recept_a"/>
    <property type="match status" value="1"/>
</dbReference>
<dbReference type="InterPro" id="IPR035976">
    <property type="entry name" value="Sushi/SCR/CCP_sf"/>
</dbReference>
<keyword evidence="11 26" id="KW-0732">Signal</keyword>
<feature type="signal peptide" evidence="26">
    <location>
        <begin position="1"/>
        <end position="23"/>
    </location>
</feature>
<dbReference type="PANTHER" id="PTHR45742:SF2">
    <property type="entry name" value="COMPLEMENT COMPONENT C7"/>
    <property type="match status" value="1"/>
</dbReference>
<feature type="chain" id="PRO_5033984423" description="Complement component C7" evidence="26">
    <location>
        <begin position="24"/>
        <end position="804"/>
    </location>
</feature>
<evidence type="ECO:0000256" key="15">
    <source>
        <dbReference type="ARBA" id="ARBA00022875"/>
    </source>
</evidence>
<dbReference type="Pfam" id="PF21195">
    <property type="entry name" value="EGF_C8A_B_C6"/>
    <property type="match status" value="1"/>
</dbReference>
<evidence type="ECO:0000313" key="30">
    <source>
        <dbReference type="Proteomes" id="UP000694523"/>
    </source>
</evidence>
<comment type="similarity">
    <text evidence="3">Belongs to the complement C6/C7/C8/C9 family.</text>
</comment>
<comment type="caution">
    <text evidence="25">Lacks conserved residue(s) required for the propagation of feature annotation.</text>
</comment>
<evidence type="ECO:0000256" key="16">
    <source>
        <dbReference type="ARBA" id="ARBA00023058"/>
    </source>
</evidence>
<feature type="disulfide bond" evidence="25">
    <location>
        <begin position="563"/>
        <end position="590"/>
    </location>
</feature>
<dbReference type="InterPro" id="IPR000884">
    <property type="entry name" value="TSP1_rpt"/>
</dbReference>
<keyword evidence="4" id="KW-1134">Transmembrane beta strand</keyword>
<dbReference type="InterPro" id="IPR000436">
    <property type="entry name" value="Sushi_SCR_CCP_dom"/>
</dbReference>
<dbReference type="Gene3D" id="3.30.60.30">
    <property type="match status" value="2"/>
</dbReference>
<keyword evidence="10" id="KW-0812">Transmembrane</keyword>
<comment type="subunit">
    <text evidence="23">Monomer or dimer; as a C5b-7 complex it can also form multimeric rosettes. Component of the membrane attack complex (MAC), composed of complement C5b, C6, C7, C8A, C8B, C8G and multiple copies of the pore-forming subunit C9.</text>
</comment>
<keyword evidence="9 25" id="KW-0768">Sushi</keyword>
<evidence type="ECO:0000256" key="26">
    <source>
        <dbReference type="SAM" id="SignalP"/>
    </source>
</evidence>
<keyword evidence="12" id="KW-0677">Repeat</keyword>
<evidence type="ECO:0000256" key="7">
    <source>
        <dbReference type="ARBA" id="ARBA00022537"/>
    </source>
</evidence>
<keyword evidence="5" id="KW-0964">Secreted</keyword>
<keyword evidence="17" id="KW-0472">Membrane</keyword>
<dbReference type="Pfam" id="PF18434">
    <property type="entry name" value="Kazal_3"/>
    <property type="match status" value="1"/>
</dbReference>
<evidence type="ECO:0000256" key="6">
    <source>
        <dbReference type="ARBA" id="ARBA00022536"/>
    </source>
</evidence>
<dbReference type="InterPro" id="IPR000742">
    <property type="entry name" value="EGF"/>
</dbReference>
<dbReference type="CDD" id="cd00112">
    <property type="entry name" value="LDLa"/>
    <property type="match status" value="1"/>
</dbReference>
<evidence type="ECO:0000256" key="12">
    <source>
        <dbReference type="ARBA" id="ARBA00022737"/>
    </source>
</evidence>
<dbReference type="SUPFAM" id="SSF82895">
    <property type="entry name" value="TSP-1 type 1 repeat"/>
    <property type="match status" value="2"/>
</dbReference>
<dbReference type="Gene3D" id="4.10.400.10">
    <property type="entry name" value="Low-density Lipoprotein Receptor"/>
    <property type="match status" value="1"/>
</dbReference>
<evidence type="ECO:0000256" key="14">
    <source>
        <dbReference type="ARBA" id="ARBA00022859"/>
    </source>
</evidence>
<dbReference type="SMART" id="SM00032">
    <property type="entry name" value="CCP"/>
    <property type="match status" value="2"/>
</dbReference>
<keyword evidence="16" id="KW-0473">Membrane attack complex</keyword>
<feature type="domain" description="Sushi" evidence="27">
    <location>
        <begin position="593"/>
        <end position="655"/>
    </location>
</feature>
<reference evidence="29" key="2">
    <citation type="submission" date="2025-09" db="UniProtKB">
        <authorList>
            <consortium name="Ensembl"/>
        </authorList>
    </citation>
    <scope>IDENTIFICATION</scope>
</reference>
<organism evidence="29 30">
    <name type="scientific">Neogobius melanostomus</name>
    <name type="common">round goby</name>
    <dbReference type="NCBI Taxonomy" id="47308"/>
    <lineage>
        <taxon>Eukaryota</taxon>
        <taxon>Metazoa</taxon>
        <taxon>Chordata</taxon>
        <taxon>Craniata</taxon>
        <taxon>Vertebrata</taxon>
        <taxon>Euteleostomi</taxon>
        <taxon>Actinopterygii</taxon>
        <taxon>Neopterygii</taxon>
        <taxon>Teleostei</taxon>
        <taxon>Neoteleostei</taxon>
        <taxon>Acanthomorphata</taxon>
        <taxon>Gobiaria</taxon>
        <taxon>Gobiiformes</taxon>
        <taxon>Gobioidei</taxon>
        <taxon>Gobiidae</taxon>
        <taxon>Benthophilinae</taxon>
        <taxon>Neogobiini</taxon>
        <taxon>Neogobius</taxon>
    </lineage>
</organism>
<keyword evidence="8" id="KW-0399">Innate immunity</keyword>
<keyword evidence="6" id="KW-0245">EGF-like domain</keyword>
<dbReference type="GO" id="GO:0005579">
    <property type="term" value="C:membrane attack complex"/>
    <property type="evidence" value="ECO:0007669"/>
    <property type="project" value="UniProtKB-KW"/>
</dbReference>
<dbReference type="InterPro" id="IPR020864">
    <property type="entry name" value="MACPF"/>
</dbReference>
<dbReference type="InterPro" id="IPR001862">
    <property type="entry name" value="MAC_perforin"/>
</dbReference>
<evidence type="ECO:0000256" key="13">
    <source>
        <dbReference type="ARBA" id="ARBA00022852"/>
    </source>
</evidence>
<keyword evidence="14" id="KW-0391">Immunity</keyword>
<comment type="function">
    <text evidence="22">Component of the membrane attack complex (MAC), a multiprotein complex activated by the complement cascade, which inserts into a target cell membrane and forms a pore, leading to target cell membrane rupture and cell lysis. The MAC is initiated by proteolytic cleavage of C5 into complement C5b in response to the classical, alternative, lectin and GZMK complement pathways. The complement pathways consist in a cascade of proteins that leads to phagocytosis and breakdown of pathogens and signaling that strengthens the adaptive immune system. C7 serves as a membrane anchor. During MAC assembly, associates with C5b and C6 to form the C5b-7 complex, a key lipophilic precursor of the MAC complex, which associates with the outer leaflet and reduces the energy for membrane bending.</text>
</comment>
<dbReference type="PROSITE" id="PS00279">
    <property type="entry name" value="MACPF_1"/>
    <property type="match status" value="1"/>
</dbReference>
<dbReference type="InterPro" id="IPR048831">
    <property type="entry name" value="C8A_B_C6_EGF-like"/>
</dbReference>
<proteinExistence type="inferred from homology"/>
<dbReference type="Pfam" id="PF00084">
    <property type="entry name" value="Sushi"/>
    <property type="match status" value="2"/>
</dbReference>
<evidence type="ECO:0000259" key="27">
    <source>
        <dbReference type="PROSITE" id="PS50923"/>
    </source>
</evidence>
<dbReference type="CDD" id="cd00033">
    <property type="entry name" value="CCP"/>
    <property type="match status" value="2"/>
</dbReference>
<dbReference type="GO" id="GO:0045087">
    <property type="term" value="P:innate immune response"/>
    <property type="evidence" value="ECO:0007669"/>
    <property type="project" value="UniProtKB-KW"/>
</dbReference>
<evidence type="ECO:0000256" key="10">
    <source>
        <dbReference type="ARBA" id="ARBA00022692"/>
    </source>
</evidence>
<name>A0A8C6WPR5_9GOBI</name>
<dbReference type="SMART" id="SM00192">
    <property type="entry name" value="LDLa"/>
    <property type="match status" value="1"/>
</dbReference>
<dbReference type="Ensembl" id="ENSNMLT00000025205.1">
    <property type="protein sequence ID" value="ENSNMLP00000022516.1"/>
    <property type="gene ID" value="ENSNMLG00000014532.1"/>
</dbReference>
<dbReference type="SMART" id="SM00209">
    <property type="entry name" value="TSP1"/>
    <property type="match status" value="2"/>
</dbReference>
<dbReference type="InterPro" id="IPR048825">
    <property type="entry name" value="C7_KAZAL"/>
</dbReference>
<dbReference type="Proteomes" id="UP000694523">
    <property type="component" value="Unplaced"/>
</dbReference>
<evidence type="ECO:0000256" key="4">
    <source>
        <dbReference type="ARBA" id="ARBA00022452"/>
    </source>
</evidence>
<dbReference type="InterPro" id="IPR020863">
    <property type="entry name" value="MACPF_CS"/>
</dbReference>
<dbReference type="Gene3D" id="2.20.100.10">
    <property type="entry name" value="Thrombospondin type-1 (TSP1) repeat"/>
    <property type="match status" value="2"/>
</dbReference>
<dbReference type="InterPro" id="IPR036383">
    <property type="entry name" value="TSP1_rpt_sf"/>
</dbReference>
<dbReference type="InterPro" id="IPR036055">
    <property type="entry name" value="LDL_receptor-like_sf"/>
</dbReference>
<dbReference type="InterPro" id="IPR002172">
    <property type="entry name" value="LDrepeatLR_classA_rpt"/>
</dbReference>
<evidence type="ECO:0000256" key="18">
    <source>
        <dbReference type="ARBA" id="ARBA00023157"/>
    </source>
</evidence>
<dbReference type="PROSITE" id="PS00022">
    <property type="entry name" value="EGF_1"/>
    <property type="match status" value="1"/>
</dbReference>
<dbReference type="Gene3D" id="2.10.70.10">
    <property type="entry name" value="Complement Module, domain 1"/>
    <property type="match status" value="2"/>
</dbReference>
<evidence type="ECO:0000256" key="1">
    <source>
        <dbReference type="ARBA" id="ARBA00004276"/>
    </source>
</evidence>
<dbReference type="InterPro" id="IPR040729">
    <property type="entry name" value="Kazal_3"/>
</dbReference>
<feature type="domain" description="Sushi" evidence="27">
    <location>
        <begin position="533"/>
        <end position="592"/>
    </location>
</feature>
<dbReference type="GO" id="GO:0044218">
    <property type="term" value="C:other organism cell membrane"/>
    <property type="evidence" value="ECO:0007669"/>
    <property type="project" value="UniProtKB-KW"/>
</dbReference>
<evidence type="ECO:0000256" key="5">
    <source>
        <dbReference type="ARBA" id="ARBA00022525"/>
    </source>
</evidence>
<keyword evidence="20" id="KW-1053">Target membrane</keyword>
<evidence type="ECO:0000256" key="8">
    <source>
        <dbReference type="ARBA" id="ARBA00022588"/>
    </source>
</evidence>
<evidence type="ECO:0000256" key="21">
    <source>
        <dbReference type="ARBA" id="ARBA00073222"/>
    </source>
</evidence>
<dbReference type="SUPFAM" id="SSF57424">
    <property type="entry name" value="LDL receptor-like module"/>
    <property type="match status" value="1"/>
</dbReference>
<keyword evidence="19" id="KW-0325">Glycoprotein</keyword>
<dbReference type="GO" id="GO:0005576">
    <property type="term" value="C:extracellular region"/>
    <property type="evidence" value="ECO:0007669"/>
    <property type="project" value="UniProtKB-SubCell"/>
</dbReference>
<dbReference type="PROSITE" id="PS50923">
    <property type="entry name" value="SUSHI"/>
    <property type="match status" value="2"/>
</dbReference>
<dbReference type="Pfam" id="PF01823">
    <property type="entry name" value="MACPF"/>
    <property type="match status" value="1"/>
</dbReference>
<dbReference type="Pfam" id="PF00090">
    <property type="entry name" value="TSP_1"/>
    <property type="match status" value="2"/>
</dbReference>
<evidence type="ECO:0000256" key="11">
    <source>
        <dbReference type="ARBA" id="ARBA00022729"/>
    </source>
</evidence>
<dbReference type="InterPro" id="IPR003884">
    <property type="entry name" value="FacI_MAC"/>
</dbReference>
<keyword evidence="30" id="KW-1185">Reference proteome</keyword>
<evidence type="ECO:0000256" key="2">
    <source>
        <dbReference type="ARBA" id="ARBA00004613"/>
    </source>
</evidence>
<evidence type="ECO:0000256" key="3">
    <source>
        <dbReference type="ARBA" id="ARBA00009214"/>
    </source>
</evidence>
<feature type="disulfide bond" evidence="24">
    <location>
        <begin position="98"/>
        <end position="113"/>
    </location>
</feature>
<evidence type="ECO:0000256" key="25">
    <source>
        <dbReference type="PROSITE-ProRule" id="PRU00302"/>
    </source>
</evidence>
<dbReference type="GO" id="GO:0006958">
    <property type="term" value="P:complement activation, classical pathway"/>
    <property type="evidence" value="ECO:0007669"/>
    <property type="project" value="UniProtKB-KW"/>
</dbReference>
<dbReference type="GO" id="GO:0031640">
    <property type="term" value="P:killing of cells of another organism"/>
    <property type="evidence" value="ECO:0007669"/>
    <property type="project" value="UniProtKB-KW"/>
</dbReference>
<dbReference type="SUPFAM" id="SSF57535">
    <property type="entry name" value="Complement control module/SCR domain"/>
    <property type="match status" value="2"/>
</dbReference>
<evidence type="ECO:0000256" key="20">
    <source>
        <dbReference type="ARBA" id="ARBA00023298"/>
    </source>
</evidence>
<feature type="domain" description="MACPF" evidence="28">
    <location>
        <begin position="116"/>
        <end position="424"/>
    </location>
</feature>
<feature type="disulfide bond" evidence="24">
    <location>
        <begin position="86"/>
        <end position="104"/>
    </location>
</feature>
<sequence length="804" mass="87611">SLLDSAAVLTVWLLLLSPVPVNCRWSDFGPWSECDPCSGTKVRTRRIAVFAQFGGALCSGDSSESQPCSSHKHCPLQDGCGGRFRCSSGLCISRSLVCNGDQDCEDGLDERGCEDTHYSCNTQRTPPNSALTGRGYNALTGELKASVLNTQSFGGQCRKVYNAESNSYYRLPNNVLNYDLQVTVNNEESDESFESSWSYMQHVQTKALFTNYKHTFHQELSENKAHRVIILKNRVLLGQFQTSAPAYLSLSESFWRALAALPHTYDYASYRQLLHTYGTHYLSGGAVGGEYTALLQLTKHAMESTSTTDIEYQRCWKKVKRRLFRKKVTVKCERLTQALSSNDGFDRSSMPIKVNIVGGDVSLIARNGEHYDNWAASVQDFPDIIEPKLRPLYELVKEVPCSGLKKWYLRRALEQFLSEQDPCQCRPCHNNGAPVLSGDQCTCLCRPGTSGAACEKGAVIGEQPGETSLLVAMETCSGGHKSRSRSCTNPAPSRGGAQCLGLGVERQPCEEPDLQYLRLMEPQCLGLSVPPPKTCPSPPPLSNGFVRNAKDVYLVGDRVEFSCIHGYHLQGGALSTCSEQQTWSAGSRRCEASLCAAPVLRANVKATPVKAAYEMGESVSLSCPPGHVLDRDVSQSVCSSSLQWSPAPEEMRCKLAPTDLPLPSGLLCAPWESVGRRGCVCKMPAQCQPSLRLCADLGFLKRTLGVCQLGALRCLGRGLTLLSDEQCAWEEPSCGDCEPGTKCDESSNKCICQKVSDCPPGSALLCARYGNSNVNAAISECEVGARRCAGESVNVIAIDACPDQ</sequence>
<reference evidence="29" key="1">
    <citation type="submission" date="2025-08" db="UniProtKB">
        <authorList>
            <consortium name="Ensembl"/>
        </authorList>
    </citation>
    <scope>IDENTIFICATION</scope>
</reference>
<evidence type="ECO:0000313" key="29">
    <source>
        <dbReference type="Ensembl" id="ENSNMLP00000022516.1"/>
    </source>
</evidence>
<evidence type="ECO:0000256" key="19">
    <source>
        <dbReference type="ARBA" id="ARBA00023180"/>
    </source>
</evidence>
<dbReference type="PROSITE" id="PS50068">
    <property type="entry name" value="LDLRA_2"/>
    <property type="match status" value="1"/>
</dbReference>
<dbReference type="SMART" id="SM00057">
    <property type="entry name" value="FIMAC"/>
    <property type="match status" value="2"/>
</dbReference>
<dbReference type="AlphaFoldDB" id="A0A8C6WPR5"/>
<dbReference type="PRINTS" id="PR00764">
    <property type="entry name" value="COMPLEMENTC9"/>
</dbReference>
<evidence type="ECO:0000256" key="17">
    <source>
        <dbReference type="ARBA" id="ARBA00023136"/>
    </source>
</evidence>
<keyword evidence="15" id="KW-0180">Complement pathway</keyword>
<dbReference type="Pfam" id="PF21330">
    <property type="entry name" value="Kazal_C7"/>
    <property type="match status" value="1"/>
</dbReference>